<dbReference type="InterPro" id="IPR003594">
    <property type="entry name" value="HATPase_dom"/>
</dbReference>
<dbReference type="Pfam" id="PF00072">
    <property type="entry name" value="Response_reg"/>
    <property type="match status" value="1"/>
</dbReference>
<dbReference type="PROSITE" id="PS50109">
    <property type="entry name" value="HIS_KIN"/>
    <property type="match status" value="1"/>
</dbReference>
<feature type="modified residue" description="4-aspartylphosphate" evidence="2">
    <location>
        <position position="73"/>
    </location>
</feature>
<dbReference type="SMART" id="SM00387">
    <property type="entry name" value="HATPase_c"/>
    <property type="match status" value="1"/>
</dbReference>
<feature type="domain" description="PAS" evidence="5">
    <location>
        <begin position="171"/>
        <end position="218"/>
    </location>
</feature>
<dbReference type="InterPro" id="IPR001789">
    <property type="entry name" value="Sig_transdc_resp-reg_receiver"/>
</dbReference>
<accession>A0ABS6RVN5</accession>
<evidence type="ECO:0000313" key="7">
    <source>
        <dbReference type="Proteomes" id="UP001196980"/>
    </source>
</evidence>
<evidence type="ECO:0000259" key="4">
    <source>
        <dbReference type="PROSITE" id="PS50110"/>
    </source>
</evidence>
<name>A0ABS6RVN5_9BACT</name>
<dbReference type="PROSITE" id="PS50112">
    <property type="entry name" value="PAS"/>
    <property type="match status" value="1"/>
</dbReference>
<dbReference type="SMART" id="SM00091">
    <property type="entry name" value="PAS"/>
    <property type="match status" value="1"/>
</dbReference>
<proteinExistence type="predicted"/>
<dbReference type="CDD" id="cd00130">
    <property type="entry name" value="PAS"/>
    <property type="match status" value="1"/>
</dbReference>
<keyword evidence="7" id="KW-1185">Reference proteome</keyword>
<dbReference type="PROSITE" id="PS50110">
    <property type="entry name" value="RESPONSE_REGULATORY"/>
    <property type="match status" value="1"/>
</dbReference>
<organism evidence="6 7">
    <name type="scientific">Candidatus Magnetobacterium casense</name>
    <dbReference type="NCBI Taxonomy" id="1455061"/>
    <lineage>
        <taxon>Bacteria</taxon>
        <taxon>Pseudomonadati</taxon>
        <taxon>Nitrospirota</taxon>
        <taxon>Thermodesulfovibrionia</taxon>
        <taxon>Thermodesulfovibrionales</taxon>
        <taxon>Candidatus Magnetobacteriaceae</taxon>
        <taxon>Candidatus Magnetobacterium</taxon>
    </lineage>
</organism>
<evidence type="ECO:0000256" key="1">
    <source>
        <dbReference type="ARBA" id="ARBA00022553"/>
    </source>
</evidence>
<dbReference type="SMART" id="SM00448">
    <property type="entry name" value="REC"/>
    <property type="match status" value="1"/>
</dbReference>
<dbReference type="InterPro" id="IPR013655">
    <property type="entry name" value="PAS_fold_3"/>
</dbReference>
<dbReference type="InterPro" id="IPR000014">
    <property type="entry name" value="PAS"/>
</dbReference>
<feature type="domain" description="Response regulatory" evidence="4">
    <location>
        <begin position="24"/>
        <end position="138"/>
    </location>
</feature>
<dbReference type="RefSeq" id="WP_218251314.1">
    <property type="nucleotide sequence ID" value="NZ_JABXWD010000041.1"/>
</dbReference>
<protein>
    <submittedName>
        <fullName evidence="6">Response regulator</fullName>
    </submittedName>
</protein>
<feature type="domain" description="Histidine kinase" evidence="3">
    <location>
        <begin position="311"/>
        <end position="541"/>
    </location>
</feature>
<dbReference type="PANTHER" id="PTHR43547">
    <property type="entry name" value="TWO-COMPONENT HISTIDINE KINASE"/>
    <property type="match status" value="1"/>
</dbReference>
<reference evidence="6 7" key="1">
    <citation type="journal article" date="2020" name="J Geophys Res Biogeosci">
        <title>Magnetotaxis as an Adaptation to Enable Bacterial Shuttling of Microbial Sulfur and Sulfur Cycling Across Aquatic Oxic#Anoxic Interfaces.</title>
        <authorList>
            <person name="Li J."/>
            <person name="Liu P."/>
            <person name="Wang J."/>
            <person name="Roberts A.P."/>
            <person name="Pan Y."/>
        </authorList>
    </citation>
    <scope>NUCLEOTIDE SEQUENCE [LARGE SCALE GENOMIC DNA]</scope>
    <source>
        <strain evidence="6 7">MYR-1_YQ</strain>
    </source>
</reference>
<dbReference type="CDD" id="cd17536">
    <property type="entry name" value="REC_YesN-like"/>
    <property type="match status" value="1"/>
</dbReference>
<evidence type="ECO:0000259" key="3">
    <source>
        <dbReference type="PROSITE" id="PS50109"/>
    </source>
</evidence>
<comment type="caution">
    <text evidence="6">The sequence shown here is derived from an EMBL/GenBank/DDBJ whole genome shotgun (WGS) entry which is preliminary data.</text>
</comment>
<dbReference type="Pfam" id="PF08447">
    <property type="entry name" value="PAS_3"/>
    <property type="match status" value="1"/>
</dbReference>
<dbReference type="PANTHER" id="PTHR43547:SF2">
    <property type="entry name" value="HYBRID SIGNAL TRANSDUCTION HISTIDINE KINASE C"/>
    <property type="match status" value="1"/>
</dbReference>
<dbReference type="Pfam" id="PF02518">
    <property type="entry name" value="HATPase_c"/>
    <property type="match status" value="1"/>
</dbReference>
<dbReference type="EMBL" id="JABXWD010000041">
    <property type="protein sequence ID" value="MBV6340699.1"/>
    <property type="molecule type" value="Genomic_DNA"/>
</dbReference>
<evidence type="ECO:0000256" key="2">
    <source>
        <dbReference type="PROSITE-ProRule" id="PRU00169"/>
    </source>
</evidence>
<dbReference type="Proteomes" id="UP001196980">
    <property type="component" value="Unassembled WGS sequence"/>
</dbReference>
<sequence>MDNDLMDDKLMDNKLLDNELRTLTVLYVEDEAGIRENIGEAINRRVGCLHQAENGQEGLELYIKHKPDIVITDIKMPLLNGLEMAREIKKLNPKAQIIITTAFSERELFLDAINIGVNQYVLKPINRDNLLAAIYRCMEVVGIERKFRESQELFRKLSEGCAFGVALHTERFIYVNPALEKITGYTGAELIGLSLWDIVHPNWRDTVKEQVFWRLKGEKLLHEDQEMKILTKWSDERWIRLIADTVEYMSTFSALISVIDVTAERTYEREIRELNRTLEGRVYDEIRKRQQHEQFLIQQSKMASMGEMIGVIAHQWRQPLNNLNLIIQDVQVAYESKELDGAYLATSVEDSTKQIDFMAKAIDTFRDFLRPSKKKEFFDVKTAITDTLSLFDAMLRCVNISASVNCDIEATGALNVLGYPNEFKQVVFNILNNAKDAIVDRRQKTPSLRKMKGAISINISVNVSSGIKRVIIGISDNGGGIDDTIIGKVFDPYFTTKDTHKGTGIGMYMSKTIVENNMNGKLDVENTPDGALFAIELRCEPPSADIDKGTEQ</sequence>
<dbReference type="NCBIfam" id="TIGR00229">
    <property type="entry name" value="sensory_box"/>
    <property type="match status" value="1"/>
</dbReference>
<gene>
    <name evidence="6" type="ORF">HWQ67_03800</name>
</gene>
<evidence type="ECO:0000313" key="6">
    <source>
        <dbReference type="EMBL" id="MBV6340699.1"/>
    </source>
</evidence>
<keyword evidence="1 2" id="KW-0597">Phosphoprotein</keyword>
<dbReference type="InterPro" id="IPR005467">
    <property type="entry name" value="His_kinase_dom"/>
</dbReference>
<evidence type="ECO:0000259" key="5">
    <source>
        <dbReference type="PROSITE" id="PS50112"/>
    </source>
</evidence>